<feature type="chain" id="PRO_5002813870" description="C-type lectin domain-containing protein" evidence="1">
    <location>
        <begin position="24"/>
        <end position="183"/>
    </location>
</feature>
<evidence type="ECO:0000313" key="3">
    <source>
        <dbReference type="EMBL" id="EDW64585.1"/>
    </source>
</evidence>
<name>B4LRB5_DROVI</name>
<dbReference type="InterPro" id="IPR016186">
    <property type="entry name" value="C-type_lectin-like/link_sf"/>
</dbReference>
<protein>
    <recommendedName>
        <fullName evidence="2">C-type lectin domain-containing protein</fullName>
    </recommendedName>
</protein>
<dbReference type="InterPro" id="IPR001304">
    <property type="entry name" value="C-type_lectin-like"/>
</dbReference>
<feature type="signal peptide" evidence="1">
    <location>
        <begin position="1"/>
        <end position="23"/>
    </location>
</feature>
<dbReference type="SUPFAM" id="SSF56436">
    <property type="entry name" value="C-type lectin-like"/>
    <property type="match status" value="1"/>
</dbReference>
<dbReference type="EMBL" id="CH940649">
    <property type="protein sequence ID" value="EDW64585.1"/>
    <property type="molecule type" value="Genomic_DNA"/>
</dbReference>
<dbReference type="Proteomes" id="UP000008792">
    <property type="component" value="Unassembled WGS sequence"/>
</dbReference>
<dbReference type="SMART" id="SM00034">
    <property type="entry name" value="CLECT"/>
    <property type="match status" value="1"/>
</dbReference>
<dbReference type="KEGG" id="dvi:6628143"/>
<keyword evidence="4" id="KW-1185">Reference proteome</keyword>
<dbReference type="SMR" id="B4LRB5"/>
<dbReference type="InterPro" id="IPR016187">
    <property type="entry name" value="CTDL_fold"/>
</dbReference>
<dbReference type="InParanoid" id="B4LRB5"/>
<dbReference type="OMA" id="VRNATHT"/>
<gene>
    <name evidence="3" type="primary">Dvir\GJ21703</name>
    <name evidence="3" type="ORF">Dvir_GJ21703</name>
</gene>
<dbReference type="PhylomeDB" id="B4LRB5"/>
<evidence type="ECO:0000256" key="1">
    <source>
        <dbReference type="SAM" id="SignalP"/>
    </source>
</evidence>
<dbReference type="PROSITE" id="PS50041">
    <property type="entry name" value="C_TYPE_LECTIN_2"/>
    <property type="match status" value="1"/>
</dbReference>
<accession>B4LRB5</accession>
<feature type="domain" description="C-type lectin" evidence="2">
    <location>
        <begin position="48"/>
        <end position="171"/>
    </location>
</feature>
<dbReference type="Gene3D" id="3.10.100.10">
    <property type="entry name" value="Mannose-Binding Protein A, subunit A"/>
    <property type="match status" value="1"/>
</dbReference>
<dbReference type="AlphaFoldDB" id="B4LRB5"/>
<keyword evidence="1" id="KW-0732">Signal</keyword>
<dbReference type="OrthoDB" id="7950296at2759"/>
<proteinExistence type="predicted"/>
<dbReference type="eggNOG" id="KOG4297">
    <property type="taxonomic scope" value="Eukaryota"/>
</dbReference>
<dbReference type="HOGENOM" id="CLU_1476678_0_0_1"/>
<dbReference type="Pfam" id="PF00059">
    <property type="entry name" value="Lectin_C"/>
    <property type="match status" value="1"/>
</dbReference>
<organism evidence="3 4">
    <name type="scientific">Drosophila virilis</name>
    <name type="common">Fruit fly</name>
    <dbReference type="NCBI Taxonomy" id="7244"/>
    <lineage>
        <taxon>Eukaryota</taxon>
        <taxon>Metazoa</taxon>
        <taxon>Ecdysozoa</taxon>
        <taxon>Arthropoda</taxon>
        <taxon>Hexapoda</taxon>
        <taxon>Insecta</taxon>
        <taxon>Pterygota</taxon>
        <taxon>Neoptera</taxon>
        <taxon>Endopterygota</taxon>
        <taxon>Diptera</taxon>
        <taxon>Brachycera</taxon>
        <taxon>Muscomorpha</taxon>
        <taxon>Ephydroidea</taxon>
        <taxon>Drosophilidae</taxon>
        <taxon>Drosophila</taxon>
    </lineage>
</organism>
<evidence type="ECO:0000313" key="4">
    <source>
        <dbReference type="Proteomes" id="UP000008792"/>
    </source>
</evidence>
<sequence>MFRITVAALILFKMLTALSMAWARIADMTTSRLGIPAGYHVEPLFRKFATGYYYIPDAAYVTWFTALHDCHSIGGHLIGLAKLETLHEMGFHVRNATHTKNYWLDLTDLAQNGDYVSMSSGKKPNYVHWCDDAQPNQPNISSNCVNVENTNASRPCMKSVPCHFFRSYICQAHTPSTVSIVVF</sequence>
<dbReference type="CDD" id="cd00037">
    <property type="entry name" value="CLECT"/>
    <property type="match status" value="1"/>
</dbReference>
<evidence type="ECO:0000259" key="2">
    <source>
        <dbReference type="PROSITE" id="PS50041"/>
    </source>
</evidence>
<reference evidence="3 4" key="1">
    <citation type="journal article" date="2007" name="Nature">
        <title>Evolution of genes and genomes on the Drosophila phylogeny.</title>
        <authorList>
            <consortium name="Drosophila 12 Genomes Consortium"/>
            <person name="Clark A.G."/>
            <person name="Eisen M.B."/>
            <person name="Smith D.R."/>
            <person name="Bergman C.M."/>
            <person name="Oliver B."/>
            <person name="Markow T.A."/>
            <person name="Kaufman T.C."/>
            <person name="Kellis M."/>
            <person name="Gelbart W."/>
            <person name="Iyer V.N."/>
            <person name="Pollard D.A."/>
            <person name="Sackton T.B."/>
            <person name="Larracuente A.M."/>
            <person name="Singh N.D."/>
            <person name="Abad J.P."/>
            <person name="Abt D.N."/>
            <person name="Adryan B."/>
            <person name="Aguade M."/>
            <person name="Akashi H."/>
            <person name="Anderson W.W."/>
            <person name="Aquadro C.F."/>
            <person name="Ardell D.H."/>
            <person name="Arguello R."/>
            <person name="Artieri C.G."/>
            <person name="Barbash D.A."/>
            <person name="Barker D."/>
            <person name="Barsanti P."/>
            <person name="Batterham P."/>
            <person name="Batzoglou S."/>
            <person name="Begun D."/>
            <person name="Bhutkar A."/>
            <person name="Blanco E."/>
            <person name="Bosak S.A."/>
            <person name="Bradley R.K."/>
            <person name="Brand A.D."/>
            <person name="Brent M.R."/>
            <person name="Brooks A.N."/>
            <person name="Brown R.H."/>
            <person name="Butlin R.K."/>
            <person name="Caggese C."/>
            <person name="Calvi B.R."/>
            <person name="Bernardo de Carvalho A."/>
            <person name="Caspi A."/>
            <person name="Castrezana S."/>
            <person name="Celniker S.E."/>
            <person name="Chang J.L."/>
            <person name="Chapple C."/>
            <person name="Chatterji S."/>
            <person name="Chinwalla A."/>
            <person name="Civetta A."/>
            <person name="Clifton S.W."/>
            <person name="Comeron J.M."/>
            <person name="Costello J.C."/>
            <person name="Coyne J.A."/>
            <person name="Daub J."/>
            <person name="David R.G."/>
            <person name="Delcher A.L."/>
            <person name="Delehaunty K."/>
            <person name="Do C.B."/>
            <person name="Ebling H."/>
            <person name="Edwards K."/>
            <person name="Eickbush T."/>
            <person name="Evans J.D."/>
            <person name="Filipski A."/>
            <person name="Findeiss S."/>
            <person name="Freyhult E."/>
            <person name="Fulton L."/>
            <person name="Fulton R."/>
            <person name="Garcia A.C."/>
            <person name="Gardiner A."/>
            <person name="Garfield D.A."/>
            <person name="Garvin B.E."/>
            <person name="Gibson G."/>
            <person name="Gilbert D."/>
            <person name="Gnerre S."/>
            <person name="Godfrey J."/>
            <person name="Good R."/>
            <person name="Gotea V."/>
            <person name="Gravely B."/>
            <person name="Greenberg A.J."/>
            <person name="Griffiths-Jones S."/>
            <person name="Gross S."/>
            <person name="Guigo R."/>
            <person name="Gustafson E.A."/>
            <person name="Haerty W."/>
            <person name="Hahn M.W."/>
            <person name="Halligan D.L."/>
            <person name="Halpern A.L."/>
            <person name="Halter G.M."/>
            <person name="Han M.V."/>
            <person name="Heger A."/>
            <person name="Hillier L."/>
            <person name="Hinrichs A.S."/>
            <person name="Holmes I."/>
            <person name="Hoskins R.A."/>
            <person name="Hubisz M.J."/>
            <person name="Hultmark D."/>
            <person name="Huntley M.A."/>
            <person name="Jaffe D.B."/>
            <person name="Jagadeeshan S."/>
            <person name="Jeck W.R."/>
            <person name="Johnson J."/>
            <person name="Jones C.D."/>
            <person name="Jordan W.C."/>
            <person name="Karpen G.H."/>
            <person name="Kataoka E."/>
            <person name="Keightley P.D."/>
            <person name="Kheradpour P."/>
            <person name="Kirkness E.F."/>
            <person name="Koerich L.B."/>
            <person name="Kristiansen K."/>
            <person name="Kudrna D."/>
            <person name="Kulathinal R.J."/>
            <person name="Kumar S."/>
            <person name="Kwok R."/>
            <person name="Lander E."/>
            <person name="Langley C.H."/>
            <person name="Lapoint R."/>
            <person name="Lazzaro B.P."/>
            <person name="Lee S.J."/>
            <person name="Levesque L."/>
            <person name="Li R."/>
            <person name="Lin C.F."/>
            <person name="Lin M.F."/>
            <person name="Lindblad-Toh K."/>
            <person name="Llopart A."/>
            <person name="Long M."/>
            <person name="Low L."/>
            <person name="Lozovsky E."/>
            <person name="Lu J."/>
            <person name="Luo M."/>
            <person name="Machado C.A."/>
            <person name="Makalowski W."/>
            <person name="Marzo M."/>
            <person name="Matsuda M."/>
            <person name="Matzkin L."/>
            <person name="McAllister B."/>
            <person name="McBride C.S."/>
            <person name="McKernan B."/>
            <person name="McKernan K."/>
            <person name="Mendez-Lago M."/>
            <person name="Minx P."/>
            <person name="Mollenhauer M.U."/>
            <person name="Montooth K."/>
            <person name="Mount S.M."/>
            <person name="Mu X."/>
            <person name="Myers E."/>
            <person name="Negre B."/>
            <person name="Newfeld S."/>
            <person name="Nielsen R."/>
            <person name="Noor M.A."/>
            <person name="O'Grady P."/>
            <person name="Pachter L."/>
            <person name="Papaceit M."/>
            <person name="Parisi M.J."/>
            <person name="Parisi M."/>
            <person name="Parts L."/>
            <person name="Pedersen J.S."/>
            <person name="Pesole G."/>
            <person name="Phillippy A.M."/>
            <person name="Ponting C.P."/>
            <person name="Pop M."/>
            <person name="Porcelli D."/>
            <person name="Powell J.R."/>
            <person name="Prohaska S."/>
            <person name="Pruitt K."/>
            <person name="Puig M."/>
            <person name="Quesneville H."/>
            <person name="Ram K.R."/>
            <person name="Rand D."/>
            <person name="Rasmussen M.D."/>
            <person name="Reed L.K."/>
            <person name="Reenan R."/>
            <person name="Reily A."/>
            <person name="Remington K.A."/>
            <person name="Rieger T.T."/>
            <person name="Ritchie M.G."/>
            <person name="Robin C."/>
            <person name="Rogers Y.H."/>
            <person name="Rohde C."/>
            <person name="Rozas J."/>
            <person name="Rubenfield M.J."/>
            <person name="Ruiz A."/>
            <person name="Russo S."/>
            <person name="Salzberg S.L."/>
            <person name="Sanchez-Gracia A."/>
            <person name="Saranga D.J."/>
            <person name="Sato H."/>
            <person name="Schaeffer S.W."/>
            <person name="Schatz M.C."/>
            <person name="Schlenke T."/>
            <person name="Schwartz R."/>
            <person name="Segarra C."/>
            <person name="Singh R.S."/>
            <person name="Sirot L."/>
            <person name="Sirota M."/>
            <person name="Sisneros N.B."/>
            <person name="Smith C.D."/>
            <person name="Smith T.F."/>
            <person name="Spieth J."/>
            <person name="Stage D.E."/>
            <person name="Stark A."/>
            <person name="Stephan W."/>
            <person name="Strausberg R.L."/>
            <person name="Strempel S."/>
            <person name="Sturgill D."/>
            <person name="Sutton G."/>
            <person name="Sutton G.G."/>
            <person name="Tao W."/>
            <person name="Teichmann S."/>
            <person name="Tobari Y.N."/>
            <person name="Tomimura Y."/>
            <person name="Tsolas J.M."/>
            <person name="Valente V.L."/>
            <person name="Venter E."/>
            <person name="Venter J.C."/>
            <person name="Vicario S."/>
            <person name="Vieira F.G."/>
            <person name="Vilella A.J."/>
            <person name="Villasante A."/>
            <person name="Walenz B."/>
            <person name="Wang J."/>
            <person name="Wasserman M."/>
            <person name="Watts T."/>
            <person name="Wilson D."/>
            <person name="Wilson R.K."/>
            <person name="Wing R.A."/>
            <person name="Wolfner M.F."/>
            <person name="Wong A."/>
            <person name="Wong G.K."/>
            <person name="Wu C.I."/>
            <person name="Wu G."/>
            <person name="Yamamoto D."/>
            <person name="Yang H.P."/>
            <person name="Yang S.P."/>
            <person name="Yorke J.A."/>
            <person name="Yoshida K."/>
            <person name="Zdobnov E."/>
            <person name="Zhang P."/>
            <person name="Zhang Y."/>
            <person name="Zimin A.V."/>
            <person name="Baldwin J."/>
            <person name="Abdouelleil A."/>
            <person name="Abdulkadir J."/>
            <person name="Abebe A."/>
            <person name="Abera B."/>
            <person name="Abreu J."/>
            <person name="Acer S.C."/>
            <person name="Aftuck L."/>
            <person name="Alexander A."/>
            <person name="An P."/>
            <person name="Anderson E."/>
            <person name="Anderson S."/>
            <person name="Arachi H."/>
            <person name="Azer M."/>
            <person name="Bachantsang P."/>
            <person name="Barry A."/>
            <person name="Bayul T."/>
            <person name="Berlin A."/>
            <person name="Bessette D."/>
            <person name="Bloom T."/>
            <person name="Blye J."/>
            <person name="Boguslavskiy L."/>
            <person name="Bonnet C."/>
            <person name="Boukhgalter B."/>
            <person name="Bourzgui I."/>
            <person name="Brown A."/>
            <person name="Cahill P."/>
            <person name="Channer S."/>
            <person name="Cheshatsang Y."/>
            <person name="Chuda L."/>
            <person name="Citroen M."/>
            <person name="Collymore A."/>
            <person name="Cooke P."/>
            <person name="Costello M."/>
            <person name="D'Aco K."/>
            <person name="Daza R."/>
            <person name="De Haan G."/>
            <person name="DeGray S."/>
            <person name="DeMaso C."/>
            <person name="Dhargay N."/>
            <person name="Dooley K."/>
            <person name="Dooley E."/>
            <person name="Doricent M."/>
            <person name="Dorje P."/>
            <person name="Dorjee K."/>
            <person name="Dupes A."/>
            <person name="Elong R."/>
            <person name="Falk J."/>
            <person name="Farina A."/>
            <person name="Faro S."/>
            <person name="Ferguson D."/>
            <person name="Fisher S."/>
            <person name="Foley C.D."/>
            <person name="Franke A."/>
            <person name="Friedrich D."/>
            <person name="Gadbois L."/>
            <person name="Gearin G."/>
            <person name="Gearin C.R."/>
            <person name="Giannoukos G."/>
            <person name="Goode T."/>
            <person name="Graham J."/>
            <person name="Grandbois E."/>
            <person name="Grewal S."/>
            <person name="Gyaltsen K."/>
            <person name="Hafez N."/>
            <person name="Hagos B."/>
            <person name="Hall J."/>
            <person name="Henson C."/>
            <person name="Hollinger A."/>
            <person name="Honan T."/>
            <person name="Huard M.D."/>
            <person name="Hughes L."/>
            <person name="Hurhula B."/>
            <person name="Husby M.E."/>
            <person name="Kamat A."/>
            <person name="Kanga B."/>
            <person name="Kashin S."/>
            <person name="Khazanovich D."/>
            <person name="Kisner P."/>
            <person name="Lance K."/>
            <person name="Lara M."/>
            <person name="Lee W."/>
            <person name="Lennon N."/>
            <person name="Letendre F."/>
            <person name="LeVine R."/>
            <person name="Lipovsky A."/>
            <person name="Liu X."/>
            <person name="Liu J."/>
            <person name="Liu S."/>
            <person name="Lokyitsang T."/>
            <person name="Lokyitsang Y."/>
            <person name="Lubonja R."/>
            <person name="Lui A."/>
            <person name="MacDonald P."/>
            <person name="Magnisalis V."/>
            <person name="Maru K."/>
            <person name="Matthews C."/>
            <person name="McCusker W."/>
            <person name="McDonough S."/>
            <person name="Mehta T."/>
            <person name="Meldrim J."/>
            <person name="Meneus L."/>
            <person name="Mihai O."/>
            <person name="Mihalev A."/>
            <person name="Mihova T."/>
            <person name="Mittelman R."/>
            <person name="Mlenga V."/>
            <person name="Montmayeur A."/>
            <person name="Mulrain L."/>
            <person name="Navidi A."/>
            <person name="Naylor J."/>
            <person name="Negash T."/>
            <person name="Nguyen T."/>
            <person name="Nguyen N."/>
            <person name="Nicol R."/>
            <person name="Norbu C."/>
            <person name="Norbu N."/>
            <person name="Novod N."/>
            <person name="O'Neill B."/>
            <person name="Osman S."/>
            <person name="Markiewicz E."/>
            <person name="Oyono O.L."/>
            <person name="Patti C."/>
            <person name="Phunkhang P."/>
            <person name="Pierre F."/>
            <person name="Priest M."/>
            <person name="Raghuraman S."/>
            <person name="Rege F."/>
            <person name="Reyes R."/>
            <person name="Rise C."/>
            <person name="Rogov P."/>
            <person name="Ross K."/>
            <person name="Ryan E."/>
            <person name="Settipalli S."/>
            <person name="Shea T."/>
            <person name="Sherpa N."/>
            <person name="Shi L."/>
            <person name="Shih D."/>
            <person name="Sparrow T."/>
            <person name="Spaulding J."/>
            <person name="Stalker J."/>
            <person name="Stange-Thomann N."/>
            <person name="Stavropoulos S."/>
            <person name="Stone C."/>
            <person name="Strader C."/>
            <person name="Tesfaye S."/>
            <person name="Thomson T."/>
            <person name="Thoulutsang Y."/>
            <person name="Thoulutsang D."/>
            <person name="Topham K."/>
            <person name="Topping I."/>
            <person name="Tsamla T."/>
            <person name="Vassiliev H."/>
            <person name="Vo A."/>
            <person name="Wangchuk T."/>
            <person name="Wangdi T."/>
            <person name="Weiand M."/>
            <person name="Wilkinson J."/>
            <person name="Wilson A."/>
            <person name="Yadav S."/>
            <person name="Young G."/>
            <person name="Yu Q."/>
            <person name="Zembek L."/>
            <person name="Zhong D."/>
            <person name="Zimmer A."/>
            <person name="Zwirko Z."/>
            <person name="Jaffe D.B."/>
            <person name="Alvarez P."/>
            <person name="Brockman W."/>
            <person name="Butler J."/>
            <person name="Chin C."/>
            <person name="Gnerre S."/>
            <person name="Grabherr M."/>
            <person name="Kleber M."/>
            <person name="Mauceli E."/>
            <person name="MacCallum I."/>
        </authorList>
    </citation>
    <scope>NUCLEOTIDE SEQUENCE [LARGE SCALE GENOMIC DNA]</scope>
    <source>
        <strain evidence="4">Tucson 15010-1051.87</strain>
    </source>
</reference>